<dbReference type="SMART" id="SM00479">
    <property type="entry name" value="EXOIII"/>
    <property type="match status" value="1"/>
</dbReference>
<feature type="domain" description="Exonuclease" evidence="5">
    <location>
        <begin position="40"/>
        <end position="205"/>
    </location>
</feature>
<feature type="region of interest" description="Disordered" evidence="4">
    <location>
        <begin position="207"/>
        <end position="248"/>
    </location>
</feature>
<evidence type="ECO:0000256" key="4">
    <source>
        <dbReference type="SAM" id="MobiDB-lite"/>
    </source>
</evidence>
<evidence type="ECO:0000256" key="1">
    <source>
        <dbReference type="ARBA" id="ARBA00022722"/>
    </source>
</evidence>
<proteinExistence type="predicted"/>
<dbReference type="Gene3D" id="3.30.420.10">
    <property type="entry name" value="Ribonuclease H-like superfamily/Ribonuclease H"/>
    <property type="match status" value="1"/>
</dbReference>
<evidence type="ECO:0000313" key="6">
    <source>
        <dbReference type="EMBL" id="MBB5999578.1"/>
    </source>
</evidence>
<dbReference type="Proteomes" id="UP000578077">
    <property type="component" value="Unassembled WGS sequence"/>
</dbReference>
<dbReference type="EMBL" id="JACHLY010000001">
    <property type="protein sequence ID" value="MBB5999578.1"/>
    <property type="molecule type" value="Genomic_DNA"/>
</dbReference>
<dbReference type="GO" id="GO:0003887">
    <property type="term" value="F:DNA-directed DNA polymerase activity"/>
    <property type="evidence" value="ECO:0007669"/>
    <property type="project" value="UniProtKB-EC"/>
</dbReference>
<keyword evidence="2" id="KW-0378">Hydrolase</keyword>
<evidence type="ECO:0000256" key="3">
    <source>
        <dbReference type="ARBA" id="ARBA00022839"/>
    </source>
</evidence>
<gene>
    <name evidence="6" type="ORF">HNR25_003329</name>
</gene>
<reference evidence="6 7" key="1">
    <citation type="submission" date="2020-08" db="EMBL/GenBank/DDBJ databases">
        <title>Sequencing the genomes of 1000 actinobacteria strains.</title>
        <authorList>
            <person name="Klenk H.-P."/>
        </authorList>
    </citation>
    <scope>NUCLEOTIDE SEQUENCE [LARGE SCALE GENOMIC DNA]</scope>
    <source>
        <strain evidence="6 7">DSM 44593</strain>
    </source>
</reference>
<dbReference type="EC" id="2.7.7.7" evidence="6"/>
<dbReference type="GO" id="GO:0003676">
    <property type="term" value="F:nucleic acid binding"/>
    <property type="evidence" value="ECO:0007669"/>
    <property type="project" value="InterPro"/>
</dbReference>
<protein>
    <submittedName>
        <fullName evidence="6">DNA polymerase-3 subunit epsilon</fullName>
        <ecNumber evidence="6">2.7.7.7</ecNumber>
    </submittedName>
</protein>
<dbReference type="PANTHER" id="PTHR30231:SF4">
    <property type="entry name" value="PROTEIN NEN2"/>
    <property type="match status" value="1"/>
</dbReference>
<evidence type="ECO:0000313" key="7">
    <source>
        <dbReference type="Proteomes" id="UP000578077"/>
    </source>
</evidence>
<comment type="caution">
    <text evidence="6">The sequence shown here is derived from an EMBL/GenBank/DDBJ whole genome shotgun (WGS) entry which is preliminary data.</text>
</comment>
<dbReference type="AlphaFoldDB" id="A0A841EFA8"/>
<sequence length="321" mass="33954">MTIGRGLDEVLDAEPDAGRMVRMGSVTRRRSSARSARELEYAVVDVETTGLYPGEGARICEIAVVRMRGDGTLLREFSTLVDPGRAISGQEFHGIGASDVVGAPKAAELVGVLRGLFSGAVLVGHKLDFEGRFLASELLPAGLPGGLPGLCTLLALRSQVDLPRYSLPRACHTLSGHWPTGQHTALGDARACAQLLAELLANAPGTLRYTGPDPVESDSGEPDPGPLKSRSSYASTPGAVALRGHPERPPAVWPRRWRRLELDPRDCVGRFTAEQRAAAQREAEYRSAAREAAAASAALTATAAATGAARLLGRRLRALLS</sequence>
<dbReference type="InterPro" id="IPR013520">
    <property type="entry name" value="Ribonucl_H"/>
</dbReference>
<dbReference type="Pfam" id="PF00929">
    <property type="entry name" value="RNase_T"/>
    <property type="match status" value="1"/>
</dbReference>
<accession>A0A841EFA8</accession>
<dbReference type="CDD" id="cd06127">
    <property type="entry name" value="DEDDh"/>
    <property type="match status" value="1"/>
</dbReference>
<dbReference type="SUPFAM" id="SSF53098">
    <property type="entry name" value="Ribonuclease H-like"/>
    <property type="match status" value="1"/>
</dbReference>
<evidence type="ECO:0000259" key="5">
    <source>
        <dbReference type="SMART" id="SM00479"/>
    </source>
</evidence>
<evidence type="ECO:0000256" key="2">
    <source>
        <dbReference type="ARBA" id="ARBA00022801"/>
    </source>
</evidence>
<name>A0A841EFA8_9ACTN</name>
<keyword evidence="6" id="KW-0808">Transferase</keyword>
<dbReference type="InterPro" id="IPR036397">
    <property type="entry name" value="RNaseH_sf"/>
</dbReference>
<keyword evidence="1" id="KW-0540">Nuclease</keyword>
<dbReference type="PANTHER" id="PTHR30231">
    <property type="entry name" value="DNA POLYMERASE III SUBUNIT EPSILON"/>
    <property type="match status" value="1"/>
</dbReference>
<dbReference type="RefSeq" id="WP_246463699.1">
    <property type="nucleotide sequence ID" value="NZ_BAABKT010000039.1"/>
</dbReference>
<keyword evidence="7" id="KW-1185">Reference proteome</keyword>
<keyword evidence="3" id="KW-0269">Exonuclease</keyword>
<keyword evidence="6" id="KW-0548">Nucleotidyltransferase</keyword>
<dbReference type="GO" id="GO:0008408">
    <property type="term" value="F:3'-5' exonuclease activity"/>
    <property type="evidence" value="ECO:0007669"/>
    <property type="project" value="TreeGrafter"/>
</dbReference>
<dbReference type="InterPro" id="IPR012337">
    <property type="entry name" value="RNaseH-like_sf"/>
</dbReference>
<organism evidence="6 7">
    <name type="scientific">Streptomonospora salina</name>
    <dbReference type="NCBI Taxonomy" id="104205"/>
    <lineage>
        <taxon>Bacteria</taxon>
        <taxon>Bacillati</taxon>
        <taxon>Actinomycetota</taxon>
        <taxon>Actinomycetes</taxon>
        <taxon>Streptosporangiales</taxon>
        <taxon>Nocardiopsidaceae</taxon>
        <taxon>Streptomonospora</taxon>
    </lineage>
</organism>